<gene>
    <name evidence="1" type="ORF">RirG_011270</name>
</gene>
<keyword evidence="2" id="KW-1185">Reference proteome</keyword>
<comment type="caution">
    <text evidence="1">The sequence shown here is derived from an EMBL/GenBank/DDBJ whole genome shotgun (WGS) entry which is preliminary data.</text>
</comment>
<accession>A0A015M1I4</accession>
<evidence type="ECO:0000313" key="2">
    <source>
        <dbReference type="Proteomes" id="UP000022910"/>
    </source>
</evidence>
<dbReference type="Proteomes" id="UP000022910">
    <property type="component" value="Unassembled WGS sequence"/>
</dbReference>
<dbReference type="EMBL" id="JEMT01007523">
    <property type="protein sequence ID" value="EXX78851.1"/>
    <property type="molecule type" value="Genomic_DNA"/>
</dbReference>
<dbReference type="HOGENOM" id="CLU_2071758_0_0_1"/>
<evidence type="ECO:0000313" key="1">
    <source>
        <dbReference type="EMBL" id="EXX78851.1"/>
    </source>
</evidence>
<sequence>MTSVRDSSVVASKEEYEKHILASWETGVGGVNWLITLANDGKATWDKSKGGYPWRFTARASEILSVITSGLPKHQGVWTFGIDPDEEYAIPPSWSGKVQLRPQNIERCPPDALLSIDAWDQS</sequence>
<organism evidence="1 2">
    <name type="scientific">Rhizophagus irregularis (strain DAOM 197198w)</name>
    <name type="common">Glomus intraradices</name>
    <dbReference type="NCBI Taxonomy" id="1432141"/>
    <lineage>
        <taxon>Eukaryota</taxon>
        <taxon>Fungi</taxon>
        <taxon>Fungi incertae sedis</taxon>
        <taxon>Mucoromycota</taxon>
        <taxon>Glomeromycotina</taxon>
        <taxon>Glomeromycetes</taxon>
        <taxon>Glomerales</taxon>
        <taxon>Glomeraceae</taxon>
        <taxon>Rhizophagus</taxon>
    </lineage>
</organism>
<proteinExistence type="predicted"/>
<reference evidence="1 2" key="1">
    <citation type="submission" date="2014-02" db="EMBL/GenBank/DDBJ databases">
        <title>Single nucleus genome sequencing reveals high similarity among nuclei of an endomycorrhizal fungus.</title>
        <authorList>
            <person name="Lin K."/>
            <person name="Geurts R."/>
            <person name="Zhang Z."/>
            <person name="Limpens E."/>
            <person name="Saunders D.G."/>
            <person name="Mu D."/>
            <person name="Pang E."/>
            <person name="Cao H."/>
            <person name="Cha H."/>
            <person name="Lin T."/>
            <person name="Zhou Q."/>
            <person name="Shang Y."/>
            <person name="Li Y."/>
            <person name="Ivanov S."/>
            <person name="Sharma T."/>
            <person name="Velzen R.V."/>
            <person name="Ruijter N.D."/>
            <person name="Aanen D.K."/>
            <person name="Win J."/>
            <person name="Kamoun S."/>
            <person name="Bisseling T."/>
            <person name="Huang S."/>
        </authorList>
    </citation>
    <scope>NUCLEOTIDE SEQUENCE [LARGE SCALE GENOMIC DNA]</scope>
    <source>
        <strain evidence="2">DAOM197198w</strain>
    </source>
</reference>
<name>A0A015M1I4_RHIIW</name>
<dbReference type="AlphaFoldDB" id="A0A015M1I4"/>
<protein>
    <submittedName>
        <fullName evidence="1">Uncharacterized protein</fullName>
    </submittedName>
</protein>